<sequence>MLLLMQPRMRLAFWAASAHCWLMLSFSITNTPQDIFIRTALNPLFAQPVFVLGTAVTQLQDLALGPVELYEVCMGGPLKPVQVPVDDIPSFQCVDRSTQPGVISKLAEGAVNLTIHVADIDVKLISF</sequence>
<accession>A0A2I0TZC7</accession>
<reference evidence="3" key="2">
    <citation type="submission" date="2017-12" db="EMBL/GenBank/DDBJ databases">
        <title>Genome sequence of the Bar-tailed Godwit (Limosa lapponica baueri).</title>
        <authorList>
            <person name="Lima N.C.B."/>
            <person name="Parody-Merino A.M."/>
            <person name="Battley P.F."/>
            <person name="Fidler A.E."/>
            <person name="Prosdocimi F."/>
        </authorList>
    </citation>
    <scope>NUCLEOTIDE SEQUENCE [LARGE SCALE GENOMIC DNA]</scope>
</reference>
<dbReference type="OrthoDB" id="9400575at2759"/>
<reference evidence="3" key="1">
    <citation type="submission" date="2017-11" db="EMBL/GenBank/DDBJ databases">
        <authorList>
            <person name="Lima N.C."/>
            <person name="Parody-Merino A.M."/>
            <person name="Battley P.F."/>
            <person name="Fidler A.E."/>
            <person name="Prosdocimi F."/>
        </authorList>
    </citation>
    <scope>NUCLEOTIDE SEQUENCE [LARGE SCALE GENOMIC DNA]</scope>
</reference>
<evidence type="ECO:0000256" key="1">
    <source>
        <dbReference type="SAM" id="SignalP"/>
    </source>
</evidence>
<gene>
    <name evidence="2" type="ORF">llap_10552</name>
</gene>
<name>A0A2I0TZC7_LIMLA</name>
<evidence type="ECO:0000313" key="2">
    <source>
        <dbReference type="EMBL" id="PKU39142.1"/>
    </source>
</evidence>
<proteinExistence type="predicted"/>
<organism evidence="2 3">
    <name type="scientific">Limosa lapponica baueri</name>
    <dbReference type="NCBI Taxonomy" id="1758121"/>
    <lineage>
        <taxon>Eukaryota</taxon>
        <taxon>Metazoa</taxon>
        <taxon>Chordata</taxon>
        <taxon>Craniata</taxon>
        <taxon>Vertebrata</taxon>
        <taxon>Euteleostomi</taxon>
        <taxon>Archelosauria</taxon>
        <taxon>Archosauria</taxon>
        <taxon>Dinosauria</taxon>
        <taxon>Saurischia</taxon>
        <taxon>Theropoda</taxon>
        <taxon>Coelurosauria</taxon>
        <taxon>Aves</taxon>
        <taxon>Neognathae</taxon>
        <taxon>Neoaves</taxon>
        <taxon>Charadriiformes</taxon>
        <taxon>Scolopacidae</taxon>
        <taxon>Limosa</taxon>
    </lineage>
</organism>
<feature type="signal peptide" evidence="1">
    <location>
        <begin position="1"/>
        <end position="27"/>
    </location>
</feature>
<evidence type="ECO:0000313" key="3">
    <source>
        <dbReference type="Proteomes" id="UP000233556"/>
    </source>
</evidence>
<dbReference type="AlphaFoldDB" id="A0A2I0TZC7"/>
<keyword evidence="1" id="KW-0732">Signal</keyword>
<protein>
    <submittedName>
        <fullName evidence="2">Uncharacterized protein</fullName>
    </submittedName>
</protein>
<dbReference type="EMBL" id="KZ506559">
    <property type="protein sequence ID" value="PKU39142.1"/>
    <property type="molecule type" value="Genomic_DNA"/>
</dbReference>
<dbReference type="Proteomes" id="UP000233556">
    <property type="component" value="Unassembled WGS sequence"/>
</dbReference>
<feature type="chain" id="PRO_5014169528" evidence="1">
    <location>
        <begin position="28"/>
        <end position="127"/>
    </location>
</feature>
<keyword evidence="3" id="KW-1185">Reference proteome</keyword>